<feature type="domain" description="Homeobox" evidence="10">
    <location>
        <begin position="140"/>
        <end position="200"/>
    </location>
</feature>
<dbReference type="GO" id="GO:0000981">
    <property type="term" value="F:DNA-binding transcription factor activity, RNA polymerase II-specific"/>
    <property type="evidence" value="ECO:0007669"/>
    <property type="project" value="InterPro"/>
</dbReference>
<keyword evidence="6 7" id="KW-0539">Nucleus</keyword>
<dbReference type="KEGG" id="pmrn:116953910"/>
<feature type="region of interest" description="Disordered" evidence="9">
    <location>
        <begin position="410"/>
        <end position="457"/>
    </location>
</feature>
<evidence type="ECO:0000313" key="11">
    <source>
        <dbReference type="Proteomes" id="UP001318040"/>
    </source>
</evidence>
<dbReference type="GO" id="GO:0000978">
    <property type="term" value="F:RNA polymerase II cis-regulatory region sequence-specific DNA binding"/>
    <property type="evidence" value="ECO:0007669"/>
    <property type="project" value="TreeGrafter"/>
</dbReference>
<dbReference type="SUPFAM" id="SSF46689">
    <property type="entry name" value="Homeodomain-like"/>
    <property type="match status" value="1"/>
</dbReference>
<feature type="compositionally biased region" description="Basic residues" evidence="9">
    <location>
        <begin position="243"/>
        <end position="253"/>
    </location>
</feature>
<dbReference type="AlphaFoldDB" id="A0AAJ7U8A3"/>
<keyword evidence="5 7" id="KW-0371">Homeobox</keyword>
<dbReference type="PANTHER" id="PTHR10390">
    <property type="entry name" value="HOMEOBOX PROTEIN SIX"/>
    <property type="match status" value="1"/>
</dbReference>
<dbReference type="Gene3D" id="1.10.10.60">
    <property type="entry name" value="Homeodomain-like"/>
    <property type="match status" value="1"/>
</dbReference>
<protein>
    <submittedName>
        <fullName evidence="12 13">Homeobox protein SIX2-like isoform X1</fullName>
    </submittedName>
</protein>
<proteinExistence type="inferred from homology"/>
<feature type="compositionally biased region" description="Pro residues" evidence="9">
    <location>
        <begin position="277"/>
        <end position="291"/>
    </location>
</feature>
<feature type="compositionally biased region" description="Basic and acidic residues" evidence="9">
    <location>
        <begin position="204"/>
        <end position="213"/>
    </location>
</feature>
<dbReference type="Pfam" id="PF16878">
    <property type="entry name" value="SIX1_SD"/>
    <property type="match status" value="1"/>
</dbReference>
<comment type="similarity">
    <text evidence="2">Belongs to the SIX/Sine oculis homeobox family.</text>
</comment>
<dbReference type="GO" id="GO:0005634">
    <property type="term" value="C:nucleus"/>
    <property type="evidence" value="ECO:0007669"/>
    <property type="project" value="UniProtKB-SubCell"/>
</dbReference>
<dbReference type="Proteomes" id="UP001318040">
    <property type="component" value="Chromosome 53"/>
</dbReference>
<evidence type="ECO:0000256" key="8">
    <source>
        <dbReference type="RuleBase" id="RU000682"/>
    </source>
</evidence>
<dbReference type="SMART" id="SM00389">
    <property type="entry name" value="HOX"/>
    <property type="match status" value="1"/>
</dbReference>
<dbReference type="GeneID" id="116953910"/>
<dbReference type="PROSITE" id="PS50071">
    <property type="entry name" value="HOMEOBOX_2"/>
    <property type="match status" value="1"/>
</dbReference>
<dbReference type="FunFam" id="1.10.10.60:FF:000046">
    <property type="entry name" value="SIX homeobox 3"/>
    <property type="match status" value="1"/>
</dbReference>
<dbReference type="PROSITE" id="PS00027">
    <property type="entry name" value="HOMEOBOX_1"/>
    <property type="match status" value="1"/>
</dbReference>
<comment type="subcellular location">
    <subcellularLocation>
        <location evidence="1 7 8">Nucleus</location>
    </subcellularLocation>
</comment>
<evidence type="ECO:0000256" key="9">
    <source>
        <dbReference type="SAM" id="MobiDB-lite"/>
    </source>
</evidence>
<evidence type="ECO:0000259" key="10">
    <source>
        <dbReference type="PROSITE" id="PS50071"/>
    </source>
</evidence>
<feature type="DNA-binding region" description="Homeobox" evidence="7">
    <location>
        <begin position="142"/>
        <end position="201"/>
    </location>
</feature>
<dbReference type="RefSeq" id="XP_032830103.1">
    <property type="nucleotide sequence ID" value="XM_032974212.1"/>
</dbReference>
<feature type="compositionally biased region" description="Acidic residues" evidence="9">
    <location>
        <begin position="221"/>
        <end position="239"/>
    </location>
</feature>
<dbReference type="Pfam" id="PF00046">
    <property type="entry name" value="Homeodomain"/>
    <property type="match status" value="1"/>
</dbReference>
<keyword evidence="3" id="KW-0217">Developmental protein</keyword>
<evidence type="ECO:0000256" key="7">
    <source>
        <dbReference type="PROSITE-ProRule" id="PRU00108"/>
    </source>
</evidence>
<sequence length="472" mass="49117">MASVPGPQGAAGSGAAGVPEGGLMTGFSDEQVACVCEALQQGGDVARLARFLWALPGPAAASRDEAVLRARAHVAFHSGSYRELYDVLEGHAFEARHHAALQALWFRARYLEAERARGRALGAVDKYRVRKRHPPPRTIWDGERTSYCFKERARGALMESYGGARYPSPEQKLQLALATGLTATQVANWFKNRRQRDRAPGPAGDRRQPRRSEPTGGSSAGDDDGDDEEGEDGHEDDGDGAGRRRRVGPRHGHAGALAPEGSPRPPSASWSWSGAGPRPPPWDPRAAPSPGPAKDGGEGGWPLARGSAGVAAGDAAFATAMHGPGPTLSPTASIAVLPPPLLGLSPGRAVPLVSNPGPFLGPACVPASQLHVSGTSDRRRGAYQEEAGGRAGGRVGPTVAAAPGRVGATAAPFLAGPTGPTAMAVPPRTADEMERRTEEGEEERGEGPREEGNGAPAVLATLCSVLFEEQLP</sequence>
<evidence type="ECO:0000256" key="2">
    <source>
        <dbReference type="ARBA" id="ARBA00008161"/>
    </source>
</evidence>
<dbReference type="GO" id="GO:0005667">
    <property type="term" value="C:transcription regulator complex"/>
    <property type="evidence" value="ECO:0007669"/>
    <property type="project" value="TreeGrafter"/>
</dbReference>
<evidence type="ECO:0000256" key="4">
    <source>
        <dbReference type="ARBA" id="ARBA00023125"/>
    </source>
</evidence>
<feature type="compositionally biased region" description="Basic and acidic residues" evidence="9">
    <location>
        <begin position="429"/>
        <end position="438"/>
    </location>
</feature>
<feature type="region of interest" description="Disordered" evidence="9">
    <location>
        <begin position="188"/>
        <end position="307"/>
    </location>
</feature>
<dbReference type="PANTHER" id="PTHR10390:SF44">
    <property type="entry name" value="SIX HOMEOBOX 4"/>
    <property type="match status" value="1"/>
</dbReference>
<evidence type="ECO:0000313" key="12">
    <source>
        <dbReference type="RefSeq" id="XP_032830103.1"/>
    </source>
</evidence>
<dbReference type="CDD" id="cd00086">
    <property type="entry name" value="homeodomain"/>
    <property type="match status" value="1"/>
</dbReference>
<dbReference type="InterPro" id="IPR001356">
    <property type="entry name" value="HD"/>
</dbReference>
<evidence type="ECO:0000256" key="6">
    <source>
        <dbReference type="ARBA" id="ARBA00023242"/>
    </source>
</evidence>
<dbReference type="InterPro" id="IPR017970">
    <property type="entry name" value="Homeobox_CS"/>
</dbReference>
<dbReference type="InterPro" id="IPR009057">
    <property type="entry name" value="Homeodomain-like_sf"/>
</dbReference>
<keyword evidence="4 7" id="KW-0238">DNA-binding</keyword>
<evidence type="ECO:0000256" key="3">
    <source>
        <dbReference type="ARBA" id="ARBA00022473"/>
    </source>
</evidence>
<dbReference type="InterPro" id="IPR031701">
    <property type="entry name" value="SIX1_SD"/>
</dbReference>
<evidence type="ECO:0000313" key="13">
    <source>
        <dbReference type="RefSeq" id="XP_032830104.1"/>
    </source>
</evidence>
<keyword evidence="11" id="KW-1185">Reference proteome</keyword>
<evidence type="ECO:0000256" key="1">
    <source>
        <dbReference type="ARBA" id="ARBA00004123"/>
    </source>
</evidence>
<reference evidence="12 13" key="1">
    <citation type="submission" date="2025-04" db="UniProtKB">
        <authorList>
            <consortium name="RefSeq"/>
        </authorList>
    </citation>
    <scope>IDENTIFICATION</scope>
    <source>
        <tissue evidence="12 13">Sperm</tissue>
    </source>
</reference>
<dbReference type="RefSeq" id="XP_032830104.1">
    <property type="nucleotide sequence ID" value="XM_032974213.1"/>
</dbReference>
<evidence type="ECO:0000256" key="5">
    <source>
        <dbReference type="ARBA" id="ARBA00023155"/>
    </source>
</evidence>
<name>A0AAJ7U8A3_PETMA</name>
<gene>
    <name evidence="12 13" type="primary">LOC116953910</name>
</gene>
<accession>A0AAJ7U8A3</accession>
<feature type="compositionally biased region" description="Low complexity" evidence="9">
    <location>
        <begin position="267"/>
        <end position="276"/>
    </location>
</feature>
<organism evidence="11 12">
    <name type="scientific">Petromyzon marinus</name>
    <name type="common">Sea lamprey</name>
    <dbReference type="NCBI Taxonomy" id="7757"/>
    <lineage>
        <taxon>Eukaryota</taxon>
        <taxon>Metazoa</taxon>
        <taxon>Chordata</taxon>
        <taxon>Craniata</taxon>
        <taxon>Vertebrata</taxon>
        <taxon>Cyclostomata</taxon>
        <taxon>Hyperoartia</taxon>
        <taxon>Petromyzontiformes</taxon>
        <taxon>Petromyzontidae</taxon>
        <taxon>Petromyzon</taxon>
    </lineage>
</organism>